<feature type="transmembrane region" description="Helical" evidence="1">
    <location>
        <begin position="6"/>
        <end position="26"/>
    </location>
</feature>
<dbReference type="AlphaFoldDB" id="A0A3G2L988"/>
<keyword evidence="1" id="KW-0472">Membrane</keyword>
<name>A0A3G2L988_9FLAO</name>
<keyword evidence="3" id="KW-1185">Reference proteome</keyword>
<dbReference type="KEGG" id="emar:D1013_16260"/>
<sequence length="168" mass="19269">MKKVLKQIILIFSAFLLFSVFVFFSIKTRMENGKKARLEFQNLLEETNYFFEGRVISINEIGKGAAFLCLEKLDFNIQGEKELVFRNQVVAKLNSTGYISTIGQISFTDSQSKPFKVRSGDVVKFNIDKSGSYEILRNNKVIYETPAIINNPDIQDEFLDFTKKHCGN</sequence>
<protein>
    <submittedName>
        <fullName evidence="2">Uncharacterized protein</fullName>
    </submittedName>
</protein>
<keyword evidence="1" id="KW-1133">Transmembrane helix</keyword>
<keyword evidence="1" id="KW-0812">Transmembrane</keyword>
<reference evidence="2 3" key="1">
    <citation type="submission" date="2018-08" db="EMBL/GenBank/DDBJ databases">
        <title>The reduced genetic potential of extracellular carbohydrate catabolism in Euzebyella marina RN62, a Flavobacteriia bacterium isolated from the hadal water.</title>
        <authorList>
            <person name="Xue C."/>
        </authorList>
    </citation>
    <scope>NUCLEOTIDE SEQUENCE [LARGE SCALE GENOMIC DNA]</scope>
    <source>
        <strain evidence="2 3">RN62</strain>
    </source>
</reference>
<evidence type="ECO:0000313" key="3">
    <source>
        <dbReference type="Proteomes" id="UP000276309"/>
    </source>
</evidence>
<evidence type="ECO:0000256" key="1">
    <source>
        <dbReference type="SAM" id="Phobius"/>
    </source>
</evidence>
<proteinExistence type="predicted"/>
<dbReference type="Proteomes" id="UP000276309">
    <property type="component" value="Chromosome"/>
</dbReference>
<gene>
    <name evidence="2" type="ORF">D1013_16260</name>
</gene>
<evidence type="ECO:0000313" key="2">
    <source>
        <dbReference type="EMBL" id="AYN68822.1"/>
    </source>
</evidence>
<dbReference type="EMBL" id="CP032050">
    <property type="protein sequence ID" value="AYN68822.1"/>
    <property type="molecule type" value="Genomic_DNA"/>
</dbReference>
<dbReference type="RefSeq" id="WP_121849834.1">
    <property type="nucleotide sequence ID" value="NZ_CP032050.1"/>
</dbReference>
<organism evidence="2 3">
    <name type="scientific">Euzebyella marina</name>
    <dbReference type="NCBI Taxonomy" id="1761453"/>
    <lineage>
        <taxon>Bacteria</taxon>
        <taxon>Pseudomonadati</taxon>
        <taxon>Bacteroidota</taxon>
        <taxon>Flavobacteriia</taxon>
        <taxon>Flavobacteriales</taxon>
        <taxon>Flavobacteriaceae</taxon>
        <taxon>Euzebyella</taxon>
    </lineage>
</organism>
<dbReference type="OrthoDB" id="9854410at2"/>
<accession>A0A3G2L988</accession>